<organism evidence="2 3">
    <name type="scientific">Synechocystis salina LEGE 00031</name>
    <dbReference type="NCBI Taxonomy" id="1828736"/>
    <lineage>
        <taxon>Bacteria</taxon>
        <taxon>Bacillati</taxon>
        <taxon>Cyanobacteriota</taxon>
        <taxon>Cyanophyceae</taxon>
        <taxon>Synechococcales</taxon>
        <taxon>Merismopediaceae</taxon>
        <taxon>Synechocystis</taxon>
    </lineage>
</organism>
<evidence type="ECO:0000313" key="2">
    <source>
        <dbReference type="EMBL" id="MBE9254063.1"/>
    </source>
</evidence>
<feature type="coiled-coil region" evidence="1">
    <location>
        <begin position="49"/>
        <end position="105"/>
    </location>
</feature>
<reference evidence="2 3" key="1">
    <citation type="submission" date="2020-10" db="EMBL/GenBank/DDBJ databases">
        <authorList>
            <person name="Castelo-Branco R."/>
            <person name="Eusebio N."/>
            <person name="Adriana R."/>
            <person name="Vieira A."/>
            <person name="Brugerolle De Fraissinette N."/>
            <person name="Rezende De Castro R."/>
            <person name="Schneider M.P."/>
            <person name="Vasconcelos V."/>
            <person name="Leao P.N."/>
        </authorList>
    </citation>
    <scope>NUCLEOTIDE SEQUENCE [LARGE SCALE GENOMIC DNA]</scope>
    <source>
        <strain evidence="2 3">LEGE 00031</strain>
    </source>
</reference>
<keyword evidence="1" id="KW-0175">Coiled coil</keyword>
<evidence type="ECO:0000256" key="1">
    <source>
        <dbReference type="SAM" id="Coils"/>
    </source>
</evidence>
<proteinExistence type="predicted"/>
<accession>A0ABR9VUD4</accession>
<keyword evidence="3" id="KW-1185">Reference proteome</keyword>
<gene>
    <name evidence="2" type="ORF">IQ217_09455</name>
</gene>
<evidence type="ECO:0000313" key="3">
    <source>
        <dbReference type="Proteomes" id="UP000658720"/>
    </source>
</evidence>
<sequence length="122" mass="14211">MTKPTLNSSDSLPIPDSGAMDSLWQPSWLHWLISALSGTVEIEKQTAWLKKHNEELRKSNEELRKSNEEFEKSNAEWLKKEQMSLEELRRENARLRELESKLDAVLPRYNSSLTPQTEIEDS</sequence>
<dbReference type="Proteomes" id="UP000658720">
    <property type="component" value="Unassembled WGS sequence"/>
</dbReference>
<dbReference type="EMBL" id="JADEVV010000023">
    <property type="protein sequence ID" value="MBE9254063.1"/>
    <property type="molecule type" value="Genomic_DNA"/>
</dbReference>
<comment type="caution">
    <text evidence="2">The sequence shown here is derived from an EMBL/GenBank/DDBJ whole genome shotgun (WGS) entry which is preliminary data.</text>
</comment>
<protein>
    <submittedName>
        <fullName evidence="2">Uncharacterized protein</fullName>
    </submittedName>
</protein>
<name>A0ABR9VUD4_9SYNC</name>